<gene>
    <name evidence="7" type="ORF">AVDCRST_MAG77-3851</name>
</gene>
<dbReference type="PANTHER" id="PTHR21666">
    <property type="entry name" value="PEPTIDASE-RELATED"/>
    <property type="match status" value="1"/>
</dbReference>
<dbReference type="InterPro" id="IPR050570">
    <property type="entry name" value="Cell_wall_metabolism_enzyme"/>
</dbReference>
<dbReference type="InterPro" id="IPR057309">
    <property type="entry name" value="PcsB_CC"/>
</dbReference>
<dbReference type="SUPFAM" id="SSF51261">
    <property type="entry name" value="Duplicated hybrid motif"/>
    <property type="match status" value="1"/>
</dbReference>
<evidence type="ECO:0000256" key="4">
    <source>
        <dbReference type="SAM" id="SignalP"/>
    </source>
</evidence>
<name>A0A6J4JKS7_9CHLR</name>
<sequence length="521" mass="56237">MRWIHRALLAFFVFALVLTPTTANADTLSDLRARIGQAQSAVRDLTGRRQGQRVVVEQLRGVTGAYAAELRKVDADLMAAVGRFRQAEADLERVDAEAVRLEGEIAAKEEAVRQRAGVYGTRLRALYKFTRTSPLEQLLGARSFTDALHRMTMMQAVTRVDNRLLGQLRSEHDELTLAREALARNRAEQAVLRDELDQQRVALEERRAEQASLVLMAQQEQRTAESALSEFDRESQTQASRIRSLELQFERELAEIERQRQEEIQRLEQQRFAQATAARAVADASATAQARVQATQAAQSAQAAQAAQATQTAQAARPSASPTQAASRPGATATPARAAAPTSTAGTGVATTLAGVGATTSPAARTAATQAPLPGSVSTGSLQPSSYNMQYPVPNPVVTTEWGERTFAQNFHTGIDLAQQSRTAVLAAADGVVLEAGLAVPGKPDQSYGMMVIVGHGGNLSTLYAHLDVGSYAPTVKAGERVKRGQTIGYIGMTGITSGPHVHFEVRENGQPQNPRKYLPR</sequence>
<dbReference type="Gene3D" id="2.70.70.10">
    <property type="entry name" value="Glucose Permease (Domain IIA)"/>
    <property type="match status" value="1"/>
</dbReference>
<dbReference type="Pfam" id="PF24568">
    <property type="entry name" value="CC_PcsB"/>
    <property type="match status" value="1"/>
</dbReference>
<feature type="domain" description="Peptidoglycan hydrolase PcsB coiled-coil" evidence="6">
    <location>
        <begin position="105"/>
        <end position="175"/>
    </location>
</feature>
<evidence type="ECO:0000256" key="2">
    <source>
        <dbReference type="SAM" id="Coils"/>
    </source>
</evidence>
<dbReference type="EMBL" id="CADCTC010000206">
    <property type="protein sequence ID" value="CAA9281116.1"/>
    <property type="molecule type" value="Genomic_DNA"/>
</dbReference>
<protein>
    <submittedName>
        <fullName evidence="7">Uncharacterized protein</fullName>
    </submittedName>
</protein>
<feature type="domain" description="M23ase beta-sheet core" evidence="5">
    <location>
        <begin position="411"/>
        <end position="515"/>
    </location>
</feature>
<dbReference type="Gene3D" id="6.10.250.3150">
    <property type="match status" value="1"/>
</dbReference>
<feature type="chain" id="PRO_5026797414" evidence="4">
    <location>
        <begin position="26"/>
        <end position="521"/>
    </location>
</feature>
<dbReference type="Pfam" id="PF01551">
    <property type="entry name" value="Peptidase_M23"/>
    <property type="match status" value="1"/>
</dbReference>
<reference evidence="7" key="1">
    <citation type="submission" date="2020-02" db="EMBL/GenBank/DDBJ databases">
        <authorList>
            <person name="Meier V. D."/>
        </authorList>
    </citation>
    <scope>NUCLEOTIDE SEQUENCE</scope>
    <source>
        <strain evidence="7">AVDCRST_MAG77</strain>
    </source>
</reference>
<proteinExistence type="predicted"/>
<keyword evidence="2" id="KW-0175">Coiled coil</keyword>
<feature type="signal peptide" evidence="4">
    <location>
        <begin position="1"/>
        <end position="25"/>
    </location>
</feature>
<dbReference type="InterPro" id="IPR011055">
    <property type="entry name" value="Dup_hybrid_motif"/>
</dbReference>
<dbReference type="GO" id="GO:0004222">
    <property type="term" value="F:metalloendopeptidase activity"/>
    <property type="evidence" value="ECO:0007669"/>
    <property type="project" value="TreeGrafter"/>
</dbReference>
<dbReference type="PANTHER" id="PTHR21666:SF289">
    <property type="entry name" value="L-ALA--D-GLU ENDOPEPTIDASE"/>
    <property type="match status" value="1"/>
</dbReference>
<evidence type="ECO:0000259" key="6">
    <source>
        <dbReference type="Pfam" id="PF24568"/>
    </source>
</evidence>
<feature type="region of interest" description="Disordered" evidence="3">
    <location>
        <begin position="309"/>
        <end position="346"/>
    </location>
</feature>
<organism evidence="7">
    <name type="scientific">uncultured Chloroflexota bacterium</name>
    <dbReference type="NCBI Taxonomy" id="166587"/>
    <lineage>
        <taxon>Bacteria</taxon>
        <taxon>Bacillati</taxon>
        <taxon>Chloroflexota</taxon>
        <taxon>environmental samples</taxon>
    </lineage>
</organism>
<keyword evidence="1 4" id="KW-0732">Signal</keyword>
<accession>A0A6J4JKS7</accession>
<feature type="coiled-coil region" evidence="2">
    <location>
        <begin position="84"/>
        <end position="111"/>
    </location>
</feature>
<evidence type="ECO:0000259" key="5">
    <source>
        <dbReference type="Pfam" id="PF01551"/>
    </source>
</evidence>
<feature type="coiled-coil region" evidence="2">
    <location>
        <begin position="165"/>
        <end position="213"/>
    </location>
</feature>
<dbReference type="InterPro" id="IPR016047">
    <property type="entry name" value="M23ase_b-sheet_dom"/>
</dbReference>
<feature type="coiled-coil region" evidence="2">
    <location>
        <begin position="242"/>
        <end position="273"/>
    </location>
</feature>
<evidence type="ECO:0000313" key="7">
    <source>
        <dbReference type="EMBL" id="CAA9281116.1"/>
    </source>
</evidence>
<evidence type="ECO:0000256" key="3">
    <source>
        <dbReference type="SAM" id="MobiDB-lite"/>
    </source>
</evidence>
<dbReference type="CDD" id="cd12797">
    <property type="entry name" value="M23_peptidase"/>
    <property type="match status" value="1"/>
</dbReference>
<dbReference type="AlphaFoldDB" id="A0A6J4JKS7"/>
<evidence type="ECO:0000256" key="1">
    <source>
        <dbReference type="ARBA" id="ARBA00022729"/>
    </source>
</evidence>